<evidence type="ECO:0000313" key="3">
    <source>
        <dbReference type="EMBL" id="VYT30146.1"/>
    </source>
</evidence>
<dbReference type="EMBL" id="CACRST010000027">
    <property type="protein sequence ID" value="VYT30146.1"/>
    <property type="molecule type" value="Genomic_DNA"/>
</dbReference>
<dbReference type="InterPro" id="IPR039445">
    <property type="entry name" value="DauR-like_HTH"/>
</dbReference>
<evidence type="ECO:0000259" key="1">
    <source>
        <dbReference type="Pfam" id="PF08348"/>
    </source>
</evidence>
<gene>
    <name evidence="3" type="ORF">BGLFYP119_00065</name>
</gene>
<protein>
    <submittedName>
        <fullName evidence="3">YheO-like PAS domain protein</fullName>
    </submittedName>
</protein>
<dbReference type="PANTHER" id="PTHR35568:SF1">
    <property type="entry name" value="TRANSCRIPTIONAL REGULATOR DAUR"/>
    <property type="match status" value="1"/>
</dbReference>
<feature type="domain" description="Transcriptional regulator DauR-like HTH" evidence="2">
    <location>
        <begin position="165"/>
        <end position="219"/>
    </location>
</feature>
<reference evidence="3" key="1">
    <citation type="submission" date="2019-11" db="EMBL/GenBank/DDBJ databases">
        <authorList>
            <person name="Feng L."/>
        </authorList>
    </citation>
    <scope>NUCLEOTIDE SEQUENCE</scope>
    <source>
        <strain evidence="3">BgluceraseaLFYP119</strain>
    </source>
</reference>
<dbReference type="PANTHER" id="PTHR35568">
    <property type="entry name" value="TRANSCRIPTIONAL REGULATOR DAUR"/>
    <property type="match status" value="1"/>
</dbReference>
<dbReference type="InterPro" id="IPR039446">
    <property type="entry name" value="DauR-like"/>
</dbReference>
<accession>A0A6N2VSX1</accession>
<dbReference type="AlphaFoldDB" id="A0A6N2VSX1"/>
<feature type="domain" description="YheO-like" evidence="1">
    <location>
        <begin position="16"/>
        <end position="121"/>
    </location>
</feature>
<sequence length="225" mass="25534">MEKEYIQLTPQERIILQSYIPVVEGLGHYLGEGYEIILHNLESLEHSVIQIVNGHHSGRKIGSPITDFALSMLSKIEQSKDHSSISYFNRRQDGVILKSTTIPIPGESNRIIGLLCINFYTNIPFSTMIQEFIPENNHLQPYLPPKTETFTENVDELIEAALADVKDLILNNASISSNNKNKEIVTALYKNGIFNLKDSVIKVADRLNISKNTVYMHLRNLKNEQ</sequence>
<organism evidence="3">
    <name type="scientific">Blautia glucerasea</name>
    <dbReference type="NCBI Taxonomy" id="536633"/>
    <lineage>
        <taxon>Bacteria</taxon>
        <taxon>Bacillati</taxon>
        <taxon>Bacillota</taxon>
        <taxon>Clostridia</taxon>
        <taxon>Lachnospirales</taxon>
        <taxon>Lachnospiraceae</taxon>
        <taxon>Blautia</taxon>
    </lineage>
</organism>
<name>A0A6N2VSX1_9FIRM</name>
<dbReference type="InterPro" id="IPR013559">
    <property type="entry name" value="YheO"/>
</dbReference>
<dbReference type="RefSeq" id="WP_156355313.1">
    <property type="nucleotide sequence ID" value="NZ_CACRST010000027.1"/>
</dbReference>
<dbReference type="Pfam" id="PF08348">
    <property type="entry name" value="PAS_6"/>
    <property type="match status" value="1"/>
</dbReference>
<proteinExistence type="predicted"/>
<dbReference type="Pfam" id="PF13309">
    <property type="entry name" value="HTH_22"/>
    <property type="match status" value="1"/>
</dbReference>
<evidence type="ECO:0000259" key="2">
    <source>
        <dbReference type="Pfam" id="PF13309"/>
    </source>
</evidence>